<sequence length="1229" mass="134452">MYPVPNKFAGPPSPPDTNSSYFGLIPTHSAPVRPMATPGSSFDAMANGHTAPMETPSSRFRRGSSIGYISTPGHREPRERTTSVASKFLVVVVPPSSVAQEHGNLGHTLSMGPGHRLSQGLIMPLFPTMYGQLTAISREFSFPSSSGICLYYCYTDHGVTMTPRLSDEIWQTVWGLTDPAIPGSGRPPIVGKLEFDIDLAQARWYSAWLAPRYREPSESYAPTTAPNLPYCGDNRFTFPPSASEDGFSEQPIQLRSAPIPAARHVPRKLSLIDRVDGTPSEDRTPGRLATSPPTGLPLSSHVLSPITQQEEPQSARLKLSDRVKSWRASAISNAPVDIPPATSPVEDVTTHLEAASPASQSSFHMEDYAFSISSIGPDDSSSIGSYHQDYLPSVHLASRAQGSVCMTESYCTSAGPSDTEFYYNFEVDSRPATPDLACRMWEEAPETPVTATSWGAPSVGPWSLSSEVYSPSLDLGYRAQFSPVPSPPSTATSWGPQSFDGVFSASSQQTTFSVHLGDRGVFTAPPTPQTATSWGAPSVLGSPMSPSRLLSPDVAHRQFDDADEWELRAAEAATWCPASPEGDADVFEHDTVPSDARPWGHNWPYRKAGVSLKTVAHTVSAIVNARPAQPWGHSWPYRDAVFELSAPPKGRNRTSVSSACTQYPTFTLYSPVYPYFDLYPGRAGELNLPEAALQPKELSVSLSKTAGYPFLDLYAPVYPHFDLYPQVTSAMGGPVTPVARGGRKVKSNASASAAQPWGHSWPYRKAGPALRTIAKTLVALSSSRAHLSTITNAPSAYPHFNLYPATKAPGEVSQQVTGFSGYPSFVLYPSVYPYNLMELYPGTALENSQPNGKKVQSYAENPVAIFAGYPTLCIYHPAYPHNLGAIYPPIVATKPRKQMKPEARSVHLDHYPIMRIYAPVYPHNLSDIYPAIPHGDEDHSQRKPPVVQIASMSYPSIVLYPAQYPFFDLYPEPAASRIGRSPKALSSMSTISARPAAHYPFFDLYPPVYPYFSLWPTNPSLEVKRPMPTCLLTPRLELKPKKHHSRLTHSELHAMVMMEQQLAFAPLPEIPITRTGAPPSLSPVKRSGSVRFREVEDPPRRLPPLRTSTLPPRRSDSVPQRQLPAVPSTSLARSSTLPFRRPQPSTESTNSRSSLYSPETARSRGLRHNTMSTIIDSGKISPISRRMTLWENKESASSPSISPSSPSIKQTARRDSIVFQRIKAFNTQT</sequence>
<feature type="compositionally biased region" description="Low complexity" evidence="1">
    <location>
        <begin position="1195"/>
        <end position="1208"/>
    </location>
</feature>
<feature type="compositionally biased region" description="Polar residues" evidence="1">
    <location>
        <begin position="1127"/>
        <end position="1157"/>
    </location>
</feature>
<feature type="region of interest" description="Disordered" evidence="1">
    <location>
        <begin position="1"/>
        <end position="21"/>
    </location>
</feature>
<dbReference type="Proteomes" id="UP000541558">
    <property type="component" value="Unassembled WGS sequence"/>
</dbReference>
<evidence type="ECO:0000313" key="2">
    <source>
        <dbReference type="EMBL" id="KAF5333345.1"/>
    </source>
</evidence>
<feature type="region of interest" description="Disordered" evidence="1">
    <location>
        <begin position="273"/>
        <end position="314"/>
    </location>
</feature>
<feature type="region of interest" description="Disordered" evidence="1">
    <location>
        <begin position="1192"/>
        <end position="1214"/>
    </location>
</feature>
<feature type="region of interest" description="Disordered" evidence="1">
    <location>
        <begin position="1073"/>
        <end position="1170"/>
    </location>
</feature>
<dbReference type="AlphaFoldDB" id="A0A8H5C1F4"/>
<organism evidence="2 3">
    <name type="scientific">Ephemerocybe angulata</name>
    <dbReference type="NCBI Taxonomy" id="980116"/>
    <lineage>
        <taxon>Eukaryota</taxon>
        <taxon>Fungi</taxon>
        <taxon>Dikarya</taxon>
        <taxon>Basidiomycota</taxon>
        <taxon>Agaricomycotina</taxon>
        <taxon>Agaricomycetes</taxon>
        <taxon>Agaricomycetidae</taxon>
        <taxon>Agaricales</taxon>
        <taxon>Agaricineae</taxon>
        <taxon>Psathyrellaceae</taxon>
        <taxon>Ephemerocybe</taxon>
    </lineage>
</organism>
<comment type="caution">
    <text evidence="2">The sequence shown here is derived from an EMBL/GenBank/DDBJ whole genome shotgun (WGS) entry which is preliminary data.</text>
</comment>
<dbReference type="OrthoDB" id="3269353at2759"/>
<evidence type="ECO:0000313" key="3">
    <source>
        <dbReference type="Proteomes" id="UP000541558"/>
    </source>
</evidence>
<dbReference type="EMBL" id="JAACJK010000109">
    <property type="protein sequence ID" value="KAF5333345.1"/>
    <property type="molecule type" value="Genomic_DNA"/>
</dbReference>
<protein>
    <submittedName>
        <fullName evidence="2">Uncharacterized protein</fullName>
    </submittedName>
</protein>
<evidence type="ECO:0000256" key="1">
    <source>
        <dbReference type="SAM" id="MobiDB-lite"/>
    </source>
</evidence>
<feature type="region of interest" description="Disordered" evidence="1">
    <location>
        <begin position="52"/>
        <end position="81"/>
    </location>
</feature>
<feature type="compositionally biased region" description="Basic and acidic residues" evidence="1">
    <location>
        <begin position="273"/>
        <end position="285"/>
    </location>
</feature>
<gene>
    <name evidence="2" type="ORF">D9611_002484</name>
</gene>
<accession>A0A8H5C1F4</accession>
<proteinExistence type="predicted"/>
<reference evidence="2 3" key="1">
    <citation type="journal article" date="2020" name="ISME J.">
        <title>Uncovering the hidden diversity of litter-decomposition mechanisms in mushroom-forming fungi.</title>
        <authorList>
            <person name="Floudas D."/>
            <person name="Bentzer J."/>
            <person name="Ahren D."/>
            <person name="Johansson T."/>
            <person name="Persson P."/>
            <person name="Tunlid A."/>
        </authorList>
    </citation>
    <scope>NUCLEOTIDE SEQUENCE [LARGE SCALE GENOMIC DNA]</scope>
    <source>
        <strain evidence="2 3">CBS 175.51</strain>
    </source>
</reference>
<keyword evidence="3" id="KW-1185">Reference proteome</keyword>
<name>A0A8H5C1F4_9AGAR</name>
<feature type="compositionally biased region" description="Polar residues" evidence="1">
    <location>
        <begin position="301"/>
        <end position="312"/>
    </location>
</feature>
<feature type="compositionally biased region" description="Basic and acidic residues" evidence="1">
    <location>
        <begin position="1091"/>
        <end position="1100"/>
    </location>
</feature>